<feature type="compositionally biased region" description="Basic and acidic residues" evidence="1">
    <location>
        <begin position="193"/>
        <end position="204"/>
    </location>
</feature>
<organism evidence="2">
    <name type="scientific">marine sediment metagenome</name>
    <dbReference type="NCBI Taxonomy" id="412755"/>
    <lineage>
        <taxon>unclassified sequences</taxon>
        <taxon>metagenomes</taxon>
        <taxon>ecological metagenomes</taxon>
    </lineage>
</organism>
<accession>A0A0F9HXT9</accession>
<evidence type="ECO:0000256" key="1">
    <source>
        <dbReference type="SAM" id="MobiDB-lite"/>
    </source>
</evidence>
<reference evidence="2" key="1">
    <citation type="journal article" date="2015" name="Nature">
        <title>Complex archaea that bridge the gap between prokaryotes and eukaryotes.</title>
        <authorList>
            <person name="Spang A."/>
            <person name="Saw J.H."/>
            <person name="Jorgensen S.L."/>
            <person name="Zaremba-Niedzwiedzka K."/>
            <person name="Martijn J."/>
            <person name="Lind A.E."/>
            <person name="van Eijk R."/>
            <person name="Schleper C."/>
            <person name="Guy L."/>
            <person name="Ettema T.J."/>
        </authorList>
    </citation>
    <scope>NUCLEOTIDE SEQUENCE</scope>
</reference>
<name>A0A0F9HXT9_9ZZZZ</name>
<evidence type="ECO:0000313" key="2">
    <source>
        <dbReference type="EMBL" id="KKL79957.1"/>
    </source>
</evidence>
<protein>
    <submittedName>
        <fullName evidence="2">Uncharacterized protein</fullName>
    </submittedName>
</protein>
<proteinExistence type="predicted"/>
<feature type="region of interest" description="Disordered" evidence="1">
    <location>
        <begin position="174"/>
        <end position="204"/>
    </location>
</feature>
<sequence length="204" mass="23026">MTTYICKPCNYAMGTEELVDGKCDECGGPVKAIPLLTSDRIANKSKDPSYSPHGYTVMEDGTIYTLTKQWTHGTLLAILFPDMAKKAGYEPPDEDFNVFKYQRFELDNHDNFPVIRVAFGMMSDFAISKGRAPATKEQIAAMVKIFKEMGRKMHETVQTDIGEMSAKDFLDQLRKGGPSYDLPSPTTKLVTPKKREIPRRREDD</sequence>
<comment type="caution">
    <text evidence="2">The sequence shown here is derived from an EMBL/GenBank/DDBJ whole genome shotgun (WGS) entry which is preliminary data.</text>
</comment>
<gene>
    <name evidence="2" type="ORF">LCGC14_2009630</name>
</gene>
<dbReference type="EMBL" id="LAZR01023011">
    <property type="protein sequence ID" value="KKL79957.1"/>
    <property type="molecule type" value="Genomic_DNA"/>
</dbReference>
<dbReference type="AlphaFoldDB" id="A0A0F9HXT9"/>